<dbReference type="SUPFAM" id="SSF54427">
    <property type="entry name" value="NTF2-like"/>
    <property type="match status" value="1"/>
</dbReference>
<evidence type="ECO:0000259" key="1">
    <source>
        <dbReference type="Pfam" id="PF12680"/>
    </source>
</evidence>
<evidence type="ECO:0000313" key="2">
    <source>
        <dbReference type="EMBL" id="MBR0670267.1"/>
    </source>
</evidence>
<reference evidence="2" key="2">
    <citation type="journal article" date="2021" name="Syst. Appl. Microbiol.">
        <title>Roseomonas hellenica sp. nov., isolated from roots of wild-growing Alkanna tinctoria.</title>
        <authorList>
            <person name="Rat A."/>
            <person name="Naranjo H.D."/>
            <person name="Lebbe L."/>
            <person name="Cnockaert M."/>
            <person name="Krigas N."/>
            <person name="Grigoriadou K."/>
            <person name="Maloupa E."/>
            <person name="Willems A."/>
        </authorList>
    </citation>
    <scope>NUCLEOTIDE SEQUENCE</scope>
    <source>
        <strain evidence="2">LMG 31231</strain>
    </source>
</reference>
<gene>
    <name evidence="2" type="ORF">GXW76_03700</name>
</gene>
<dbReference type="AlphaFoldDB" id="A0A9X9WSY8"/>
<dbReference type="Proteomes" id="UP001138751">
    <property type="component" value="Unassembled WGS sequence"/>
</dbReference>
<sequence>MTKRTPPMDAIARNLAVVDAHIRDEARDPSLVMDLYTDDIVLEMPTRGLTLTSKPAIEANYRAMFGAIAEVEIAPGTRFATEDHVVDDCTVRFRLVGEGMANAPLPVGSRVELRLLHLFAMRDGRIARETVYEGWRRIG</sequence>
<comment type="caution">
    <text evidence="2">The sequence shown here is derived from an EMBL/GenBank/DDBJ whole genome shotgun (WGS) entry which is preliminary data.</text>
</comment>
<evidence type="ECO:0000313" key="3">
    <source>
        <dbReference type="Proteomes" id="UP001138751"/>
    </source>
</evidence>
<keyword evidence="3" id="KW-1185">Reference proteome</keyword>
<proteinExistence type="predicted"/>
<dbReference type="EMBL" id="JAAEDM010000006">
    <property type="protein sequence ID" value="MBR0670267.1"/>
    <property type="molecule type" value="Genomic_DNA"/>
</dbReference>
<name>A0A9X9WSY8_9PROT</name>
<protein>
    <submittedName>
        <fullName evidence="2">Nuclear transport factor 2 family protein</fullName>
    </submittedName>
</protein>
<dbReference type="Pfam" id="PF12680">
    <property type="entry name" value="SnoaL_2"/>
    <property type="match status" value="1"/>
</dbReference>
<accession>A0A9X9WSY8</accession>
<dbReference type="InterPro" id="IPR032710">
    <property type="entry name" value="NTF2-like_dom_sf"/>
</dbReference>
<dbReference type="InterPro" id="IPR037401">
    <property type="entry name" value="SnoaL-like"/>
</dbReference>
<reference evidence="2" key="1">
    <citation type="submission" date="2020-01" db="EMBL/GenBank/DDBJ databases">
        <authorList>
            <person name="Rat A."/>
        </authorList>
    </citation>
    <scope>NUCLEOTIDE SEQUENCE</scope>
    <source>
        <strain evidence="2">LMG 31231</strain>
    </source>
</reference>
<dbReference type="Gene3D" id="3.10.450.50">
    <property type="match status" value="1"/>
</dbReference>
<feature type="domain" description="SnoaL-like" evidence="1">
    <location>
        <begin position="25"/>
        <end position="128"/>
    </location>
</feature>
<organism evidence="2 3">
    <name type="scientific">Neoroseomonas soli</name>
    <dbReference type="NCBI Taxonomy" id="1081025"/>
    <lineage>
        <taxon>Bacteria</taxon>
        <taxon>Pseudomonadati</taxon>
        <taxon>Pseudomonadota</taxon>
        <taxon>Alphaproteobacteria</taxon>
        <taxon>Acetobacterales</taxon>
        <taxon>Acetobacteraceae</taxon>
        <taxon>Neoroseomonas</taxon>
    </lineage>
</organism>